<proteinExistence type="predicted"/>
<feature type="signal peptide" evidence="1">
    <location>
        <begin position="1"/>
        <end position="17"/>
    </location>
</feature>
<dbReference type="EMBL" id="KV425999">
    <property type="protein sequence ID" value="KZV92902.1"/>
    <property type="molecule type" value="Genomic_DNA"/>
</dbReference>
<organism evidence="2 3">
    <name type="scientific">Exidia glandulosa HHB12029</name>
    <dbReference type="NCBI Taxonomy" id="1314781"/>
    <lineage>
        <taxon>Eukaryota</taxon>
        <taxon>Fungi</taxon>
        <taxon>Dikarya</taxon>
        <taxon>Basidiomycota</taxon>
        <taxon>Agaricomycotina</taxon>
        <taxon>Agaricomycetes</taxon>
        <taxon>Auriculariales</taxon>
        <taxon>Exidiaceae</taxon>
        <taxon>Exidia</taxon>
    </lineage>
</organism>
<reference evidence="2 3" key="1">
    <citation type="journal article" date="2016" name="Mol. Biol. Evol.">
        <title>Comparative Genomics of Early-Diverging Mushroom-Forming Fungi Provides Insights into the Origins of Lignocellulose Decay Capabilities.</title>
        <authorList>
            <person name="Nagy L.G."/>
            <person name="Riley R."/>
            <person name="Tritt A."/>
            <person name="Adam C."/>
            <person name="Daum C."/>
            <person name="Floudas D."/>
            <person name="Sun H."/>
            <person name="Yadav J.S."/>
            <person name="Pangilinan J."/>
            <person name="Larsson K.H."/>
            <person name="Matsuura K."/>
            <person name="Barry K."/>
            <person name="Labutti K."/>
            <person name="Kuo R."/>
            <person name="Ohm R.A."/>
            <person name="Bhattacharya S.S."/>
            <person name="Shirouzu T."/>
            <person name="Yoshinaga Y."/>
            <person name="Martin F.M."/>
            <person name="Grigoriev I.V."/>
            <person name="Hibbett D.S."/>
        </authorList>
    </citation>
    <scope>NUCLEOTIDE SEQUENCE [LARGE SCALE GENOMIC DNA]</scope>
    <source>
        <strain evidence="2 3">HHB12029</strain>
    </source>
</reference>
<feature type="chain" id="PRO_5007859056" description="Granulins domain-containing protein" evidence="1">
    <location>
        <begin position="18"/>
        <end position="90"/>
    </location>
</feature>
<gene>
    <name evidence="2" type="ORF">EXIGLDRAFT_768522</name>
</gene>
<keyword evidence="1" id="KW-0732">Signal</keyword>
<protein>
    <recommendedName>
        <fullName evidence="4">Granulins domain-containing protein</fullName>
    </recommendedName>
</protein>
<evidence type="ECO:0008006" key="4">
    <source>
        <dbReference type="Google" id="ProtNLM"/>
    </source>
</evidence>
<dbReference type="AlphaFoldDB" id="A0A165I4X3"/>
<sequence>MLSRSLVLFAAIAFAAAANVRSTLTSRALAGTPPTKDDGGKCPADATLCDTGGCCAQGTFCQATDEEGTVFVCLSDKDIPGSTPTVAPTH</sequence>
<accession>A0A165I4X3</accession>
<evidence type="ECO:0000313" key="2">
    <source>
        <dbReference type="EMBL" id="KZV92902.1"/>
    </source>
</evidence>
<evidence type="ECO:0000256" key="1">
    <source>
        <dbReference type="SAM" id="SignalP"/>
    </source>
</evidence>
<feature type="non-terminal residue" evidence="2">
    <location>
        <position position="90"/>
    </location>
</feature>
<dbReference type="Proteomes" id="UP000077266">
    <property type="component" value="Unassembled WGS sequence"/>
</dbReference>
<name>A0A165I4X3_EXIGL</name>
<dbReference type="InParanoid" id="A0A165I4X3"/>
<evidence type="ECO:0000313" key="3">
    <source>
        <dbReference type="Proteomes" id="UP000077266"/>
    </source>
</evidence>
<keyword evidence="3" id="KW-1185">Reference proteome</keyword>